<protein>
    <submittedName>
        <fullName evidence="1">Molecular chaperone</fullName>
    </submittedName>
</protein>
<sequence>MAMRVSPMVSELTTSGSGAAARIEVGNVSSTSLPFETRITRIEFDQDGKLIEVPADEDFLVFPPQGLVPSSGRQIVRVQWVGRPDIPTSQAYYVWIKQLPVETDPTVISGSEATVDINVLYTMKSMVVVAPAGAKPDVQIVSLEPKMIAPPQSEFETTPAEGVTEPEAVPGIKVVVSNNGTRYAMMSGATWTLTGTGVDGQPYERLYDHEEVSRILGVGYLPPAGGTRTFEIPTGVAIDPAKPIDLRFSR</sequence>
<gene>
    <name evidence="1" type="ORF">GRI69_14300</name>
</gene>
<organism evidence="1 2">
    <name type="scientific">Qipengyuania vulgaris</name>
    <dbReference type="NCBI Taxonomy" id="291985"/>
    <lineage>
        <taxon>Bacteria</taxon>
        <taxon>Pseudomonadati</taxon>
        <taxon>Pseudomonadota</taxon>
        <taxon>Alphaproteobacteria</taxon>
        <taxon>Sphingomonadales</taxon>
        <taxon>Erythrobacteraceae</taxon>
        <taxon>Qipengyuania</taxon>
    </lineage>
</organism>
<proteinExistence type="predicted"/>
<dbReference type="RefSeq" id="WP_160728950.1">
    <property type="nucleotide sequence ID" value="NZ_WTYC01000011.1"/>
</dbReference>
<dbReference type="Gene3D" id="2.60.40.10">
    <property type="entry name" value="Immunoglobulins"/>
    <property type="match status" value="1"/>
</dbReference>
<comment type="caution">
    <text evidence="1">The sequence shown here is derived from an EMBL/GenBank/DDBJ whole genome shotgun (WGS) entry which is preliminary data.</text>
</comment>
<dbReference type="SUPFAM" id="SSF49354">
    <property type="entry name" value="PapD-like"/>
    <property type="match status" value="1"/>
</dbReference>
<name>A0A844XV93_9SPHN</name>
<evidence type="ECO:0000313" key="2">
    <source>
        <dbReference type="Proteomes" id="UP000448199"/>
    </source>
</evidence>
<keyword evidence="2" id="KW-1185">Reference proteome</keyword>
<dbReference type="EMBL" id="WTYC01000011">
    <property type="protein sequence ID" value="MXO49424.1"/>
    <property type="molecule type" value="Genomic_DNA"/>
</dbReference>
<dbReference type="InterPro" id="IPR008962">
    <property type="entry name" value="PapD-like_sf"/>
</dbReference>
<accession>A0A844XV93</accession>
<dbReference type="Proteomes" id="UP000448199">
    <property type="component" value="Unassembled WGS sequence"/>
</dbReference>
<evidence type="ECO:0000313" key="1">
    <source>
        <dbReference type="EMBL" id="MXO49424.1"/>
    </source>
</evidence>
<reference evidence="1 2" key="1">
    <citation type="submission" date="2019-12" db="EMBL/GenBank/DDBJ databases">
        <title>Genomic-based taxomic classification of the family Erythrobacteraceae.</title>
        <authorList>
            <person name="Xu L."/>
        </authorList>
    </citation>
    <scope>NUCLEOTIDE SEQUENCE [LARGE SCALE GENOMIC DNA]</scope>
    <source>
        <strain evidence="1 2">DSM 17792</strain>
    </source>
</reference>
<dbReference type="InterPro" id="IPR013783">
    <property type="entry name" value="Ig-like_fold"/>
</dbReference>
<dbReference type="OrthoDB" id="369595at2"/>
<dbReference type="AlphaFoldDB" id="A0A844XV93"/>